<evidence type="ECO:0008006" key="4">
    <source>
        <dbReference type="Google" id="ProtNLM"/>
    </source>
</evidence>
<protein>
    <recommendedName>
        <fullName evidence="4">Fungal N-terminal domain-containing protein</fullName>
    </recommendedName>
</protein>
<proteinExistence type="predicted"/>
<evidence type="ECO:0000256" key="1">
    <source>
        <dbReference type="SAM" id="MobiDB-lite"/>
    </source>
</evidence>
<feature type="region of interest" description="Disordered" evidence="1">
    <location>
        <begin position="953"/>
        <end position="1010"/>
    </location>
</feature>
<feature type="compositionally biased region" description="Polar residues" evidence="1">
    <location>
        <begin position="983"/>
        <end position="994"/>
    </location>
</feature>
<feature type="compositionally biased region" description="Gly residues" evidence="1">
    <location>
        <begin position="969"/>
        <end position="981"/>
    </location>
</feature>
<dbReference type="AlphaFoldDB" id="A0A1W5D8U3"/>
<keyword evidence="3" id="KW-1185">Reference proteome</keyword>
<dbReference type="Proteomes" id="UP000192927">
    <property type="component" value="Unassembled WGS sequence"/>
</dbReference>
<evidence type="ECO:0000313" key="2">
    <source>
        <dbReference type="EMBL" id="SLM39342.1"/>
    </source>
</evidence>
<accession>A0A1W5D8U3</accession>
<reference evidence="3" key="1">
    <citation type="submission" date="2017-03" db="EMBL/GenBank/DDBJ databases">
        <authorList>
            <person name="Sharma R."/>
            <person name="Thines M."/>
        </authorList>
    </citation>
    <scope>NUCLEOTIDE SEQUENCE [LARGE SCALE GENOMIC DNA]</scope>
</reference>
<name>A0A1W5D8U3_9LECA</name>
<sequence>MVQSEVTVKPASVLHPHQRSQLVHTVELLLRVYRLRSPLLLCKPPRSGINPYHTMSGISWGVGDILTLTKLAFEIYENYIVVAFEAPETFRQLVSELASLKGVLQTIQDDASCDATFPERLGDSRKQMLEQCLTDSCLTLRKLDEMVRKYKRIGNGEASFWKKIKWASEQSTIEHLKAKVMAHTCKLNLCMSTMANASLIRLQTSLDQALERQQATQEIPDSADEIVGNSNGFGFQRLRKQFTGTTLVSDGVFNTSAGLKMSMSDDGSSPLLSDDIPDCIGEEGRVSDLSARPRELPTRNLGAPDVAETVAAVMKEIQLSRQCGHASRPLRVEQQDPHYRPDDELRKRFKAQKDTELQNRRHNARDWLRVATWWLLKAIINLQSCERPRSATTRPSISPSSSSKAPESQAYVDVLKASWILYDVILEDHNLTLLLTDDNRKLIHDLSAGISEYFESFPANDIPDKETLRAQNLRIWEPTQPGEQAFQDDDLLTGLENRRWITIELDDAGEEDEHVIYLTREDLHPITSPVSGRELGVNVEAVPFSFKRLNVSVVFTHEDDLRKFWYIPEAYFNAVRRRDPRQLEDATETLLFRSSVEEYEQLKASTMKPKNPRQKWQSCDIHRQVTMKWSDCSHEVPNRKDASGYHPLYTYVYNDSNPNIALSLVFRNQKDATELEKTILKLSLTPIYSFFTGSDPHHVYNVSDTEPNPKQYKAILLTHTRHDWTHTDLFYMYQNTDYQYEHSALFVRLPGVYLTNYISTHVDKLYPPPAAEPPRFSHCEKTLTPNPPHIEFDSAHIGQTFMSSLTLSHHLIFSRRALHISTKPPSRFSSHRSKKGAAEVQLWRKGQSMRLLSRWDDKVEDKWLTMAVPANEGGSGVDAALADRDSDRAVLAGGEVQRGRQVDMANLVARNPREKEGGRKGAPVTITFKSVRGEWPCVFLGLDLAFSAASAAFSHGGSVPKPTTPGIQGSRGGAAVGGGGPPTASTDTAGCSRNPSPSTQPPSSTLTYCY</sequence>
<dbReference type="EMBL" id="FWEW01003499">
    <property type="protein sequence ID" value="SLM39342.1"/>
    <property type="molecule type" value="Genomic_DNA"/>
</dbReference>
<feature type="compositionally biased region" description="Low complexity" evidence="1">
    <location>
        <begin position="995"/>
        <end position="1010"/>
    </location>
</feature>
<organism evidence="2 3">
    <name type="scientific">Lasallia pustulata</name>
    <dbReference type="NCBI Taxonomy" id="136370"/>
    <lineage>
        <taxon>Eukaryota</taxon>
        <taxon>Fungi</taxon>
        <taxon>Dikarya</taxon>
        <taxon>Ascomycota</taxon>
        <taxon>Pezizomycotina</taxon>
        <taxon>Lecanoromycetes</taxon>
        <taxon>OSLEUM clade</taxon>
        <taxon>Umbilicariomycetidae</taxon>
        <taxon>Umbilicariales</taxon>
        <taxon>Umbilicariaceae</taxon>
        <taxon>Lasallia</taxon>
    </lineage>
</organism>
<evidence type="ECO:0000313" key="3">
    <source>
        <dbReference type="Proteomes" id="UP000192927"/>
    </source>
</evidence>